<name>A0AAD4TFV5_9MAGN</name>
<gene>
    <name evidence="2" type="ORF">MKW98_020902</name>
</gene>
<feature type="region of interest" description="Disordered" evidence="1">
    <location>
        <begin position="1"/>
        <end position="24"/>
    </location>
</feature>
<comment type="caution">
    <text evidence="2">The sequence shown here is derived from an EMBL/GenBank/DDBJ whole genome shotgun (WGS) entry which is preliminary data.</text>
</comment>
<proteinExistence type="predicted"/>
<protein>
    <submittedName>
        <fullName evidence="2">Uncharacterized protein</fullName>
    </submittedName>
</protein>
<dbReference type="AlphaFoldDB" id="A0AAD4TFV5"/>
<feature type="non-terminal residue" evidence="2">
    <location>
        <position position="1"/>
    </location>
</feature>
<evidence type="ECO:0000313" key="2">
    <source>
        <dbReference type="EMBL" id="KAI3955269.1"/>
    </source>
</evidence>
<accession>A0AAD4TFV5</accession>
<dbReference type="EMBL" id="JAJJMB010001778">
    <property type="protein sequence ID" value="KAI3955269.1"/>
    <property type="molecule type" value="Genomic_DNA"/>
</dbReference>
<evidence type="ECO:0000256" key="1">
    <source>
        <dbReference type="SAM" id="MobiDB-lite"/>
    </source>
</evidence>
<dbReference type="Proteomes" id="UP001202328">
    <property type="component" value="Unassembled WGS sequence"/>
</dbReference>
<organism evidence="2 3">
    <name type="scientific">Papaver atlanticum</name>
    <dbReference type="NCBI Taxonomy" id="357466"/>
    <lineage>
        <taxon>Eukaryota</taxon>
        <taxon>Viridiplantae</taxon>
        <taxon>Streptophyta</taxon>
        <taxon>Embryophyta</taxon>
        <taxon>Tracheophyta</taxon>
        <taxon>Spermatophyta</taxon>
        <taxon>Magnoliopsida</taxon>
        <taxon>Ranunculales</taxon>
        <taxon>Papaveraceae</taxon>
        <taxon>Papaveroideae</taxon>
        <taxon>Papaver</taxon>
    </lineage>
</organism>
<keyword evidence="3" id="KW-1185">Reference proteome</keyword>
<evidence type="ECO:0000313" key="3">
    <source>
        <dbReference type="Proteomes" id="UP001202328"/>
    </source>
</evidence>
<sequence>MTKSGNENTIDGTPRTDGSNRANQRTVIFMAVGQESKNLPPADIEAHAKLQYMSAFV</sequence>
<reference evidence="2" key="1">
    <citation type="submission" date="2022-04" db="EMBL/GenBank/DDBJ databases">
        <title>A functionally conserved STORR gene fusion in Papaver species that diverged 16.8 million years ago.</title>
        <authorList>
            <person name="Catania T."/>
        </authorList>
    </citation>
    <scope>NUCLEOTIDE SEQUENCE</scope>
    <source>
        <strain evidence="2">S-188037</strain>
    </source>
</reference>